<proteinExistence type="predicted"/>
<name>A0A2P8F9S6_9RHOB</name>
<dbReference type="Gene3D" id="2.40.50.1020">
    <property type="entry name" value="LytTr DNA-binding domain"/>
    <property type="match status" value="1"/>
</dbReference>
<evidence type="ECO:0000313" key="5">
    <source>
        <dbReference type="EMBL" id="PSL18473.1"/>
    </source>
</evidence>
<feature type="region of interest" description="Disordered" evidence="2">
    <location>
        <begin position="241"/>
        <end position="260"/>
    </location>
</feature>
<feature type="transmembrane region" description="Helical" evidence="1">
    <location>
        <begin position="209"/>
        <end position="227"/>
    </location>
</feature>
<reference evidence="5 6" key="1">
    <citation type="submission" date="2018-03" db="EMBL/GenBank/DDBJ databases">
        <title>Genomic Encyclopedia of Archaeal and Bacterial Type Strains, Phase II (KMG-II): from individual species to whole genera.</title>
        <authorList>
            <person name="Goeker M."/>
        </authorList>
    </citation>
    <scope>NUCLEOTIDE SEQUENCE [LARGE SCALE GENOMIC DNA]</scope>
    <source>
        <strain evidence="5 6">DSM 100673</strain>
    </source>
</reference>
<dbReference type="SMART" id="SM00850">
    <property type="entry name" value="LytTR"/>
    <property type="match status" value="1"/>
</dbReference>
<protein>
    <submittedName>
        <fullName evidence="5">NO-binding membrane sensor protein with MHYT domain</fullName>
    </submittedName>
</protein>
<evidence type="ECO:0000256" key="1">
    <source>
        <dbReference type="PROSITE-ProRule" id="PRU00244"/>
    </source>
</evidence>
<feature type="transmembrane region" description="Helical" evidence="1">
    <location>
        <begin position="6"/>
        <end position="30"/>
    </location>
</feature>
<dbReference type="OrthoDB" id="9781059at2"/>
<dbReference type="InterPro" id="IPR005330">
    <property type="entry name" value="MHYT_dom"/>
</dbReference>
<evidence type="ECO:0000259" key="3">
    <source>
        <dbReference type="PROSITE" id="PS50924"/>
    </source>
</evidence>
<dbReference type="PIRSF" id="PIRSF036615">
    <property type="entry name" value="MHYT_LytTR"/>
    <property type="match status" value="1"/>
</dbReference>
<feature type="transmembrane region" description="Helical" evidence="1">
    <location>
        <begin position="136"/>
        <end position="160"/>
    </location>
</feature>
<feature type="compositionally biased region" description="Pro residues" evidence="2">
    <location>
        <begin position="245"/>
        <end position="259"/>
    </location>
</feature>
<dbReference type="AlphaFoldDB" id="A0A2P8F9S6"/>
<keyword evidence="1" id="KW-0472">Membrane</keyword>
<feature type="domain" description="HTH LytTR-type" evidence="4">
    <location>
        <begin position="267"/>
        <end position="373"/>
    </location>
</feature>
<dbReference type="PANTHER" id="PTHR35152:SF1">
    <property type="entry name" value="DOMAIN SIGNALLING PROTEIN, PUTATIVE (AFU_ORTHOLOGUE AFUA_5G11310)-RELATED"/>
    <property type="match status" value="1"/>
</dbReference>
<evidence type="ECO:0000256" key="2">
    <source>
        <dbReference type="SAM" id="MobiDB-lite"/>
    </source>
</evidence>
<dbReference type="Proteomes" id="UP000240418">
    <property type="component" value="Unassembled WGS sequence"/>
</dbReference>
<dbReference type="RefSeq" id="WP_106609189.1">
    <property type="nucleotide sequence ID" value="NZ_PYGJ01000010.1"/>
</dbReference>
<keyword evidence="1" id="KW-1133">Transmembrane helix</keyword>
<dbReference type="InterPro" id="IPR012073">
    <property type="entry name" value="LytTR_MHYT"/>
</dbReference>
<dbReference type="PROSITE" id="PS50930">
    <property type="entry name" value="HTH_LYTTR"/>
    <property type="match status" value="1"/>
</dbReference>
<gene>
    <name evidence="5" type="ORF">CLV88_11050</name>
</gene>
<dbReference type="GO" id="GO:0016020">
    <property type="term" value="C:membrane"/>
    <property type="evidence" value="ECO:0007669"/>
    <property type="project" value="UniProtKB-UniRule"/>
</dbReference>
<keyword evidence="6" id="KW-1185">Reference proteome</keyword>
<dbReference type="Pfam" id="PF04397">
    <property type="entry name" value="LytTR"/>
    <property type="match status" value="1"/>
</dbReference>
<dbReference type="InterPro" id="IPR007492">
    <property type="entry name" value="LytTR_DNA-bd_dom"/>
</dbReference>
<feature type="transmembrane region" description="Helical" evidence="1">
    <location>
        <begin position="42"/>
        <end position="66"/>
    </location>
</feature>
<dbReference type="GO" id="GO:0003677">
    <property type="term" value="F:DNA binding"/>
    <property type="evidence" value="ECO:0007669"/>
    <property type="project" value="InterPro"/>
</dbReference>
<dbReference type="EMBL" id="PYGJ01000010">
    <property type="protein sequence ID" value="PSL18473.1"/>
    <property type="molecule type" value="Genomic_DNA"/>
</dbReference>
<dbReference type="PANTHER" id="PTHR35152">
    <property type="entry name" value="DOMAIN SIGNALLING PROTEIN, PUTATIVE (AFU_ORTHOLOGUE AFUA_5G11310)-RELATED"/>
    <property type="match status" value="1"/>
</dbReference>
<feature type="domain" description="MHYT" evidence="3">
    <location>
        <begin position="6"/>
        <end position="193"/>
    </location>
</feature>
<evidence type="ECO:0000313" key="6">
    <source>
        <dbReference type="Proteomes" id="UP000240418"/>
    </source>
</evidence>
<feature type="transmembrane region" description="Helical" evidence="1">
    <location>
        <begin position="167"/>
        <end position="189"/>
    </location>
</feature>
<keyword evidence="1" id="KW-0812">Transmembrane</keyword>
<organism evidence="5 6">
    <name type="scientific">Shimia abyssi</name>
    <dbReference type="NCBI Taxonomy" id="1662395"/>
    <lineage>
        <taxon>Bacteria</taxon>
        <taxon>Pseudomonadati</taxon>
        <taxon>Pseudomonadota</taxon>
        <taxon>Alphaproteobacteria</taxon>
        <taxon>Rhodobacterales</taxon>
        <taxon>Roseobacteraceae</taxon>
    </lineage>
</organism>
<accession>A0A2P8F9S6</accession>
<sequence length="373" mass="39345">MLDYSHNALLVAASLAIAMMAGFSGLSLTRGASALAGTQRKLIVVISAVILGGGIWSMHFVAMLGLQLPILFYYDGLMTLISALTAILMVGFALLILHFRTRTPLTLTLAGAVVGFGIVAMHYIGMLGMELCKPVFAPSGIIIALASAMGLSVLAIWVAYGARTKGNILLGTVCFGLSVFAVHFVAMSGTSFIALDTTGGGGPALSNEVLAMGVTVTAFVICGVFLLNGVSFLEPTAQNAVPSPAVQPEPAPEPAPEPVAAPDITPVPFEKEGRTQFLERTAIAAIRAEGHYTVLYAGDEKLFCPWSISEAETRLGTSHFIRAHRSYLINPAYVTEFRRAKDSGVCFFDGVGSLPKVPVARSRLNEVRDLLGV</sequence>
<feature type="transmembrane region" description="Helical" evidence="1">
    <location>
        <begin position="104"/>
        <end position="124"/>
    </location>
</feature>
<dbReference type="PROSITE" id="PS50924">
    <property type="entry name" value="MHYT"/>
    <property type="match status" value="1"/>
</dbReference>
<feature type="transmembrane region" description="Helical" evidence="1">
    <location>
        <begin position="72"/>
        <end position="97"/>
    </location>
</feature>
<dbReference type="Pfam" id="PF03707">
    <property type="entry name" value="MHYT"/>
    <property type="match status" value="2"/>
</dbReference>
<comment type="caution">
    <text evidence="5">The sequence shown here is derived from an EMBL/GenBank/DDBJ whole genome shotgun (WGS) entry which is preliminary data.</text>
</comment>
<evidence type="ECO:0000259" key="4">
    <source>
        <dbReference type="PROSITE" id="PS50930"/>
    </source>
</evidence>